<evidence type="ECO:0000313" key="2">
    <source>
        <dbReference type="EMBL" id="GEC05410.1"/>
    </source>
</evidence>
<dbReference type="InterPro" id="IPR001279">
    <property type="entry name" value="Metallo-B-lactamas"/>
</dbReference>
<evidence type="ECO:0000259" key="1">
    <source>
        <dbReference type="Pfam" id="PF12706"/>
    </source>
</evidence>
<comment type="caution">
    <text evidence="2">The sequence shown here is derived from an EMBL/GenBank/DDBJ whole genome shotgun (WGS) entry which is preliminary data.</text>
</comment>
<dbReference type="AlphaFoldDB" id="A0A4Y3VHW8"/>
<feature type="domain" description="Metallo-beta-lactamase" evidence="1">
    <location>
        <begin position="50"/>
        <end position="195"/>
    </location>
</feature>
<dbReference type="SUPFAM" id="SSF56281">
    <property type="entry name" value="Metallo-hydrolase/oxidoreductase"/>
    <property type="match status" value="1"/>
</dbReference>
<evidence type="ECO:0000313" key="3">
    <source>
        <dbReference type="Proteomes" id="UP000317881"/>
    </source>
</evidence>
<dbReference type="Gene3D" id="3.60.15.10">
    <property type="entry name" value="Ribonuclease Z/Hydroxyacylglutathione hydrolase-like"/>
    <property type="match status" value="2"/>
</dbReference>
<dbReference type="RefSeq" id="WP_167529593.1">
    <property type="nucleotide sequence ID" value="NZ_BJND01000020.1"/>
</dbReference>
<accession>A0A4Y3VHW8</accession>
<sequence>MRVVLLGTAASGGFPRWNCGCTPCAAARDGKLPTRTQEAAAVTGNSRDHIPAVAGLRTPAHTGAGCAADMVDRYAPWEWHDSLTAGGFVLSGGLVVTAHPVGASAPAYLPRRAADECWVTAYRVEDLATGGVLVYAPRLAGRDAKLDELLAGADCAVLDGTYVTTADAALSPSTRIRRVHTRLEDASPLFDPASAARGQAVEAGIEVLSDGAEFVL</sequence>
<name>A0A4Y3VHW8_9ACTN</name>
<reference evidence="2 3" key="1">
    <citation type="submission" date="2019-06" db="EMBL/GenBank/DDBJ databases">
        <title>Whole genome shotgun sequence of Streptomyces spinoverrucosus NBRC 14228.</title>
        <authorList>
            <person name="Hosoyama A."/>
            <person name="Uohara A."/>
            <person name="Ohji S."/>
            <person name="Ichikawa N."/>
        </authorList>
    </citation>
    <scope>NUCLEOTIDE SEQUENCE [LARGE SCALE GENOMIC DNA]</scope>
    <source>
        <strain evidence="2 3">NBRC 14228</strain>
    </source>
</reference>
<dbReference type="Pfam" id="PF12706">
    <property type="entry name" value="Lactamase_B_2"/>
    <property type="match status" value="1"/>
</dbReference>
<protein>
    <submittedName>
        <fullName evidence="2">Coenzyme PQQ synthesis protein B</fullName>
    </submittedName>
</protein>
<gene>
    <name evidence="2" type="primary">pqqB</name>
    <name evidence="2" type="ORF">SSP24_30650</name>
</gene>
<dbReference type="EMBL" id="BJND01000020">
    <property type="protein sequence ID" value="GEC05410.1"/>
    <property type="molecule type" value="Genomic_DNA"/>
</dbReference>
<dbReference type="InterPro" id="IPR036866">
    <property type="entry name" value="RibonucZ/Hydroxyglut_hydro"/>
</dbReference>
<keyword evidence="3" id="KW-1185">Reference proteome</keyword>
<proteinExistence type="predicted"/>
<organism evidence="2 3">
    <name type="scientific">Streptomyces spinoverrucosus</name>
    <dbReference type="NCBI Taxonomy" id="284043"/>
    <lineage>
        <taxon>Bacteria</taxon>
        <taxon>Bacillati</taxon>
        <taxon>Actinomycetota</taxon>
        <taxon>Actinomycetes</taxon>
        <taxon>Kitasatosporales</taxon>
        <taxon>Streptomycetaceae</taxon>
        <taxon>Streptomyces</taxon>
    </lineage>
</organism>
<dbReference type="Proteomes" id="UP000317881">
    <property type="component" value="Unassembled WGS sequence"/>
</dbReference>